<keyword evidence="2" id="KW-1185">Reference proteome</keyword>
<sequence length="240" mass="25447">MAPTDQGAAVRDAVAATLKSTARVEERTEMSGPAGMNFTVSANGEFDMAGGNGRLAVKLGTSTDTAKTVPLEQVFTDGAVYFRMPEERTGDTAWRTVPRKDVQAHYLLRPPMNDPEHVLRQAAMMRGAAKVGEEKVNGTPAVHYRGKLDYAAVTLRMAPDRRAKIDSGLKQLGGDIPAFAEVWINRDGLITRTLLSSTMGQVGIKMATDFTDLGKPVETPAAPEAAESLSADAAGGALTG</sequence>
<dbReference type="RefSeq" id="WP_417923570.1">
    <property type="nucleotide sequence ID" value="NZ_JBHSFS010000013.1"/>
</dbReference>
<reference evidence="2" key="1">
    <citation type="journal article" date="2019" name="Int. J. Syst. Evol. Microbiol.">
        <title>The Global Catalogue of Microorganisms (GCM) 10K type strain sequencing project: providing services to taxonomists for standard genome sequencing and annotation.</title>
        <authorList>
            <consortium name="The Broad Institute Genomics Platform"/>
            <consortium name="The Broad Institute Genome Sequencing Center for Infectious Disease"/>
            <person name="Wu L."/>
            <person name="Ma J."/>
        </authorList>
    </citation>
    <scope>NUCLEOTIDE SEQUENCE [LARGE SCALE GENOMIC DNA]</scope>
    <source>
        <strain evidence="2">CECT 8064</strain>
    </source>
</reference>
<evidence type="ECO:0000313" key="2">
    <source>
        <dbReference type="Proteomes" id="UP001595990"/>
    </source>
</evidence>
<dbReference type="Proteomes" id="UP001595990">
    <property type="component" value="Unassembled WGS sequence"/>
</dbReference>
<protein>
    <recommendedName>
        <fullName evidence="3">Lipoprotein</fullName>
    </recommendedName>
</protein>
<dbReference type="SUPFAM" id="SSF89392">
    <property type="entry name" value="Prokaryotic lipoproteins and lipoprotein localization factors"/>
    <property type="match status" value="1"/>
</dbReference>
<dbReference type="Gene3D" id="2.50.20.20">
    <property type="match status" value="1"/>
</dbReference>
<evidence type="ECO:0000313" key="1">
    <source>
        <dbReference type="EMBL" id="MFC4516368.1"/>
    </source>
</evidence>
<dbReference type="InterPro" id="IPR029046">
    <property type="entry name" value="LolA/LolB/LppX"/>
</dbReference>
<evidence type="ECO:0008006" key="3">
    <source>
        <dbReference type="Google" id="ProtNLM"/>
    </source>
</evidence>
<comment type="caution">
    <text evidence="1">The sequence shown here is derived from an EMBL/GenBank/DDBJ whole genome shotgun (WGS) entry which is preliminary data.</text>
</comment>
<organism evidence="1 2">
    <name type="scientific">Streptomyces ehimensis</name>
    <dbReference type="NCBI Taxonomy" id="68195"/>
    <lineage>
        <taxon>Bacteria</taxon>
        <taxon>Bacillati</taxon>
        <taxon>Actinomycetota</taxon>
        <taxon>Actinomycetes</taxon>
        <taxon>Kitasatosporales</taxon>
        <taxon>Streptomycetaceae</taxon>
        <taxon>Streptomyces</taxon>
    </lineage>
</organism>
<proteinExistence type="predicted"/>
<gene>
    <name evidence="1" type="ORF">ACFPEN_25965</name>
</gene>
<name>A0ABV9BQT6_9ACTN</name>
<accession>A0ABV9BQT6</accession>
<dbReference type="EMBL" id="JBHSFS010000013">
    <property type="protein sequence ID" value="MFC4516368.1"/>
    <property type="molecule type" value="Genomic_DNA"/>
</dbReference>